<comment type="caution">
    <text evidence="1">The sequence shown here is derived from an EMBL/GenBank/DDBJ whole genome shotgun (WGS) entry which is preliminary data.</text>
</comment>
<evidence type="ECO:0000313" key="2">
    <source>
        <dbReference type="Proteomes" id="UP000237105"/>
    </source>
</evidence>
<dbReference type="OrthoDB" id="10368628at2759"/>
<keyword evidence="2" id="KW-1185">Reference proteome</keyword>
<dbReference type="AlphaFoldDB" id="A0A2P5B1F8"/>
<dbReference type="EMBL" id="JXTB01000387">
    <property type="protein sequence ID" value="PON42622.1"/>
    <property type="molecule type" value="Genomic_DNA"/>
</dbReference>
<protein>
    <submittedName>
        <fullName evidence="1">Uncharacterized protein</fullName>
    </submittedName>
</protein>
<gene>
    <name evidence="1" type="ORF">PanWU01x14_280160</name>
</gene>
<reference evidence="2" key="1">
    <citation type="submission" date="2016-06" db="EMBL/GenBank/DDBJ databases">
        <title>Parallel loss of symbiosis genes in relatives of nitrogen-fixing non-legume Parasponia.</title>
        <authorList>
            <person name="Van Velzen R."/>
            <person name="Holmer R."/>
            <person name="Bu F."/>
            <person name="Rutten L."/>
            <person name="Van Zeijl A."/>
            <person name="Liu W."/>
            <person name="Santuari L."/>
            <person name="Cao Q."/>
            <person name="Sharma T."/>
            <person name="Shen D."/>
            <person name="Roswanjaya Y."/>
            <person name="Wardhani T."/>
            <person name="Kalhor M.S."/>
            <person name="Jansen J."/>
            <person name="Van den Hoogen J."/>
            <person name="Gungor B."/>
            <person name="Hartog M."/>
            <person name="Hontelez J."/>
            <person name="Verver J."/>
            <person name="Yang W.-C."/>
            <person name="Schijlen E."/>
            <person name="Repin R."/>
            <person name="Schilthuizen M."/>
            <person name="Schranz E."/>
            <person name="Heidstra R."/>
            <person name="Miyata K."/>
            <person name="Fedorova E."/>
            <person name="Kohlen W."/>
            <person name="Bisseling T."/>
            <person name="Smit S."/>
            <person name="Geurts R."/>
        </authorList>
    </citation>
    <scope>NUCLEOTIDE SEQUENCE [LARGE SCALE GENOMIC DNA]</scope>
    <source>
        <strain evidence="2">cv. WU1-14</strain>
    </source>
</reference>
<evidence type="ECO:0000313" key="1">
    <source>
        <dbReference type="EMBL" id="PON42622.1"/>
    </source>
</evidence>
<dbReference type="Proteomes" id="UP000237105">
    <property type="component" value="Unassembled WGS sequence"/>
</dbReference>
<organism evidence="1 2">
    <name type="scientific">Parasponia andersonii</name>
    <name type="common">Sponia andersonii</name>
    <dbReference type="NCBI Taxonomy" id="3476"/>
    <lineage>
        <taxon>Eukaryota</taxon>
        <taxon>Viridiplantae</taxon>
        <taxon>Streptophyta</taxon>
        <taxon>Embryophyta</taxon>
        <taxon>Tracheophyta</taxon>
        <taxon>Spermatophyta</taxon>
        <taxon>Magnoliopsida</taxon>
        <taxon>eudicotyledons</taxon>
        <taxon>Gunneridae</taxon>
        <taxon>Pentapetalae</taxon>
        <taxon>rosids</taxon>
        <taxon>fabids</taxon>
        <taxon>Rosales</taxon>
        <taxon>Cannabaceae</taxon>
        <taxon>Parasponia</taxon>
    </lineage>
</organism>
<sequence length="108" mass="12482">MPRNHLPSNENLDRLNIITDISSPDLLISLILSRLFQHLLYFLTFLSKPSSNRCLAVAFNSFGNSGYNFHLKFQYVFHSRLSQYIKSSPLDSIGDRLSCYDLHPYLLT</sequence>
<name>A0A2P5B1F8_PARAD</name>
<accession>A0A2P5B1F8</accession>
<proteinExistence type="predicted"/>